<dbReference type="PROSITE" id="PS00041">
    <property type="entry name" value="HTH_ARAC_FAMILY_1"/>
    <property type="match status" value="1"/>
</dbReference>
<dbReference type="InterPro" id="IPR010499">
    <property type="entry name" value="AraC_E-bd"/>
</dbReference>
<name>A0ABY7MY11_9BRAD</name>
<accession>A0ABY7MY11</accession>
<dbReference type="SUPFAM" id="SSF55136">
    <property type="entry name" value="Probable bacterial effector-binding domain"/>
    <property type="match status" value="1"/>
</dbReference>
<evidence type="ECO:0000313" key="5">
    <source>
        <dbReference type="EMBL" id="WBL81865.1"/>
    </source>
</evidence>
<keyword evidence="3" id="KW-0804">Transcription</keyword>
<feature type="domain" description="HTH araC/xylS-type" evidence="4">
    <location>
        <begin position="13"/>
        <end position="112"/>
    </location>
</feature>
<dbReference type="InterPro" id="IPR029442">
    <property type="entry name" value="GyrI-like"/>
</dbReference>
<dbReference type="PANTHER" id="PTHR40055">
    <property type="entry name" value="TRANSCRIPTIONAL REGULATOR YGIV-RELATED"/>
    <property type="match status" value="1"/>
</dbReference>
<evidence type="ECO:0000256" key="3">
    <source>
        <dbReference type="ARBA" id="ARBA00023163"/>
    </source>
</evidence>
<dbReference type="Gene3D" id="1.10.10.60">
    <property type="entry name" value="Homeodomain-like"/>
    <property type="match status" value="2"/>
</dbReference>
<gene>
    <name evidence="5" type="ORF">I3J27_16100</name>
</gene>
<sequence length="292" mass="33123">MTAALQHYQARMRRVLDHIDRHLDEDLDLDTLSGVAAFSKFHFHRQFTATFGLSVHRYVQLARMKRASYRLAFADAQSVTEIAMDAGYDAPDAFARAFRQRFGQSPSSFQKSPDWEPWLAAFGPLDIARSKLMRTFTADDVTIREVPTTRVAIMEHRGSPATLGATIQRFIAWRKARGLHPRNSPTFNVWRSERRPESPADYSTDLCVGTDQPIEANGEDIKAGEIPGGRCAVLRVVGYTDNLEPAALYLYRDWLPASGEEARDFPIYCQRLSFFPEVPEHETVAEVFLPLK</sequence>
<proteinExistence type="predicted"/>
<dbReference type="InterPro" id="IPR011256">
    <property type="entry name" value="Reg_factor_effector_dom_sf"/>
</dbReference>
<dbReference type="InterPro" id="IPR018062">
    <property type="entry name" value="HTH_AraC-typ_CS"/>
</dbReference>
<dbReference type="PANTHER" id="PTHR40055:SF1">
    <property type="entry name" value="TRANSCRIPTIONAL REGULATOR YGIV-RELATED"/>
    <property type="match status" value="1"/>
</dbReference>
<keyword evidence="1" id="KW-0805">Transcription regulation</keyword>
<dbReference type="InterPro" id="IPR020449">
    <property type="entry name" value="Tscrpt_reg_AraC-type_HTH"/>
</dbReference>
<dbReference type="Gene3D" id="3.20.80.10">
    <property type="entry name" value="Regulatory factor, effector binding domain"/>
    <property type="match status" value="1"/>
</dbReference>
<protein>
    <submittedName>
        <fullName evidence="5">AraC family transcriptional regulator</fullName>
    </submittedName>
</protein>
<dbReference type="SUPFAM" id="SSF46689">
    <property type="entry name" value="Homeodomain-like"/>
    <property type="match status" value="2"/>
</dbReference>
<keyword evidence="2" id="KW-0238">DNA-binding</keyword>
<dbReference type="InterPro" id="IPR009057">
    <property type="entry name" value="Homeodomain-like_sf"/>
</dbReference>
<organism evidence="5 6">
    <name type="scientific">Bradyrhizobium xenonodulans</name>
    <dbReference type="NCBI Taxonomy" id="2736875"/>
    <lineage>
        <taxon>Bacteria</taxon>
        <taxon>Pseudomonadati</taxon>
        <taxon>Pseudomonadota</taxon>
        <taxon>Alphaproteobacteria</taxon>
        <taxon>Hyphomicrobiales</taxon>
        <taxon>Nitrobacteraceae</taxon>
        <taxon>Bradyrhizobium</taxon>
    </lineage>
</organism>
<evidence type="ECO:0000259" key="4">
    <source>
        <dbReference type="PROSITE" id="PS01124"/>
    </source>
</evidence>
<dbReference type="RefSeq" id="WP_270171126.1">
    <property type="nucleotide sequence ID" value="NZ_CP089391.1"/>
</dbReference>
<dbReference type="Pfam" id="PF12833">
    <property type="entry name" value="HTH_18"/>
    <property type="match status" value="1"/>
</dbReference>
<dbReference type="EMBL" id="CP089391">
    <property type="protein sequence ID" value="WBL81865.1"/>
    <property type="molecule type" value="Genomic_DNA"/>
</dbReference>
<dbReference type="InterPro" id="IPR018060">
    <property type="entry name" value="HTH_AraC"/>
</dbReference>
<evidence type="ECO:0000313" key="6">
    <source>
        <dbReference type="Proteomes" id="UP001179614"/>
    </source>
</evidence>
<keyword evidence="6" id="KW-1185">Reference proteome</keyword>
<dbReference type="SMART" id="SM00342">
    <property type="entry name" value="HTH_ARAC"/>
    <property type="match status" value="1"/>
</dbReference>
<dbReference type="Pfam" id="PF06445">
    <property type="entry name" value="GyrI-like"/>
    <property type="match status" value="1"/>
</dbReference>
<dbReference type="PROSITE" id="PS01124">
    <property type="entry name" value="HTH_ARAC_FAMILY_2"/>
    <property type="match status" value="1"/>
</dbReference>
<dbReference type="SMART" id="SM00871">
    <property type="entry name" value="AraC_E_bind"/>
    <property type="match status" value="1"/>
</dbReference>
<dbReference type="PRINTS" id="PR00032">
    <property type="entry name" value="HTHARAC"/>
</dbReference>
<dbReference type="Proteomes" id="UP001179614">
    <property type="component" value="Chromosome"/>
</dbReference>
<reference evidence="5" key="1">
    <citation type="submission" date="2021-12" db="EMBL/GenBank/DDBJ databases">
        <title>Bradyrhizobium xenonodulans sp. nov.</title>
        <authorList>
            <person name="Claassens R."/>
            <person name="Venter S.N."/>
            <person name="Beukes C.W."/>
            <person name="Stepkowski T."/>
            <person name="Steenkamp E.T."/>
        </authorList>
    </citation>
    <scope>NUCLEOTIDE SEQUENCE</scope>
    <source>
        <strain evidence="5">14AB</strain>
    </source>
</reference>
<dbReference type="InterPro" id="IPR050908">
    <property type="entry name" value="SmbC-like"/>
</dbReference>
<evidence type="ECO:0000256" key="2">
    <source>
        <dbReference type="ARBA" id="ARBA00023125"/>
    </source>
</evidence>
<evidence type="ECO:0000256" key="1">
    <source>
        <dbReference type="ARBA" id="ARBA00023015"/>
    </source>
</evidence>